<evidence type="ECO:0000313" key="2">
    <source>
        <dbReference type="Proteomes" id="UP001146351"/>
    </source>
</evidence>
<name>A0A9W9LG27_9EURO</name>
<proteinExistence type="predicted"/>
<dbReference type="Proteomes" id="UP001146351">
    <property type="component" value="Unassembled WGS sequence"/>
</dbReference>
<reference evidence="1" key="2">
    <citation type="journal article" date="2023" name="IMA Fungus">
        <title>Comparative genomic study of the Penicillium genus elucidates a diverse pangenome and 15 lateral gene transfer events.</title>
        <authorList>
            <person name="Petersen C."/>
            <person name="Sorensen T."/>
            <person name="Nielsen M.R."/>
            <person name="Sondergaard T.E."/>
            <person name="Sorensen J.L."/>
            <person name="Fitzpatrick D.A."/>
            <person name="Frisvad J.C."/>
            <person name="Nielsen K.L."/>
        </authorList>
    </citation>
    <scope>NUCLEOTIDE SEQUENCE</scope>
    <source>
        <strain evidence="1">IBT 21917</strain>
    </source>
</reference>
<protein>
    <submittedName>
        <fullName evidence="1">Uncharacterized protein</fullName>
    </submittedName>
</protein>
<dbReference type="AlphaFoldDB" id="A0A9W9LG27"/>
<comment type="caution">
    <text evidence="1">The sequence shown here is derived from an EMBL/GenBank/DDBJ whole genome shotgun (WGS) entry which is preliminary data.</text>
</comment>
<keyword evidence="2" id="KW-1185">Reference proteome</keyword>
<evidence type="ECO:0000313" key="1">
    <source>
        <dbReference type="EMBL" id="KAJ5155786.1"/>
    </source>
</evidence>
<sequence length="100" mass="11205">MSDQNANTSCQGTTTPLGKDEYMIQPFDKQRTEQCETLLLSVVSQDDVYASTSKRFGVLYWTVFLTPEQAKQLEHPTVIITKLDSHCTGADGVEWDPFGD</sequence>
<reference evidence="1" key="1">
    <citation type="submission" date="2022-11" db="EMBL/GenBank/DDBJ databases">
        <authorList>
            <person name="Petersen C."/>
        </authorList>
    </citation>
    <scope>NUCLEOTIDE SEQUENCE</scope>
    <source>
        <strain evidence="1">IBT 21917</strain>
    </source>
</reference>
<accession>A0A9W9LG27</accession>
<organism evidence="1 2">
    <name type="scientific">Penicillium capsulatum</name>
    <dbReference type="NCBI Taxonomy" id="69766"/>
    <lineage>
        <taxon>Eukaryota</taxon>
        <taxon>Fungi</taxon>
        <taxon>Dikarya</taxon>
        <taxon>Ascomycota</taxon>
        <taxon>Pezizomycotina</taxon>
        <taxon>Eurotiomycetes</taxon>
        <taxon>Eurotiomycetidae</taxon>
        <taxon>Eurotiales</taxon>
        <taxon>Aspergillaceae</taxon>
        <taxon>Penicillium</taxon>
    </lineage>
</organism>
<dbReference type="EMBL" id="JAPQKO010000006">
    <property type="protein sequence ID" value="KAJ5155786.1"/>
    <property type="molecule type" value="Genomic_DNA"/>
</dbReference>
<gene>
    <name evidence="1" type="ORF">N7492_008589</name>
</gene>